<keyword evidence="2" id="KW-1133">Transmembrane helix</keyword>
<dbReference type="STRING" id="477974.Daud_1613"/>
<evidence type="ECO:0008006" key="5">
    <source>
        <dbReference type="Google" id="ProtNLM"/>
    </source>
</evidence>
<dbReference type="OrthoDB" id="2382049at2"/>
<evidence type="ECO:0000313" key="3">
    <source>
        <dbReference type="EMBL" id="ACA60115.1"/>
    </source>
</evidence>
<dbReference type="GO" id="GO:0055070">
    <property type="term" value="P:copper ion homeostasis"/>
    <property type="evidence" value="ECO:0007669"/>
    <property type="project" value="InterPro"/>
</dbReference>
<dbReference type="Pfam" id="PF11382">
    <property type="entry name" value="MctB"/>
    <property type="match status" value="1"/>
</dbReference>
<keyword evidence="2" id="KW-0812">Transmembrane</keyword>
<evidence type="ECO:0000256" key="2">
    <source>
        <dbReference type="SAM" id="Phobius"/>
    </source>
</evidence>
<dbReference type="InterPro" id="IPR021522">
    <property type="entry name" value="MctB"/>
</dbReference>
<keyword evidence="1" id="KW-0175">Coiled coil</keyword>
<protein>
    <recommendedName>
        <fullName evidence="5">Copper transporter</fullName>
    </recommendedName>
</protein>
<gene>
    <name evidence="3" type="ordered locus">Daud_1613</name>
</gene>
<reference evidence="3 4" key="2">
    <citation type="journal article" date="2008" name="Science">
        <title>Environmental genomics reveals a single-species ecosystem deep within Earth.</title>
        <authorList>
            <person name="Chivian D."/>
            <person name="Brodie E.L."/>
            <person name="Alm E.J."/>
            <person name="Culley D.E."/>
            <person name="Dehal P.S."/>
            <person name="Desantis T.Z."/>
            <person name="Gihring T.M."/>
            <person name="Lapidus A."/>
            <person name="Lin L.H."/>
            <person name="Lowry S.R."/>
            <person name="Moser D.P."/>
            <person name="Richardson P.M."/>
            <person name="Southam G."/>
            <person name="Wanger G."/>
            <person name="Pratt L.M."/>
            <person name="Andersen G.L."/>
            <person name="Hazen T.C."/>
            <person name="Brockman F.J."/>
            <person name="Arkin A.P."/>
            <person name="Onstott T.C."/>
        </authorList>
    </citation>
    <scope>NUCLEOTIDE SEQUENCE [LARGE SCALE GENOMIC DNA]</scope>
    <source>
        <strain evidence="3 4">MP104C</strain>
    </source>
</reference>
<feature type="coiled-coil region" evidence="1">
    <location>
        <begin position="32"/>
        <end position="70"/>
    </location>
</feature>
<organism evidence="3 4">
    <name type="scientific">Desulforudis audaxviator (strain MP104C)</name>
    <dbReference type="NCBI Taxonomy" id="477974"/>
    <lineage>
        <taxon>Bacteria</taxon>
        <taxon>Bacillati</taxon>
        <taxon>Bacillota</taxon>
        <taxon>Clostridia</taxon>
        <taxon>Thermoanaerobacterales</taxon>
        <taxon>Candidatus Desulforudaceae</taxon>
        <taxon>Candidatus Desulforudis</taxon>
    </lineage>
</organism>
<reference evidence="4" key="1">
    <citation type="submission" date="2007-10" db="EMBL/GenBank/DDBJ databases">
        <title>Complete sequence of chromosome of Desulforudis audaxviator MP104C.</title>
        <authorList>
            <person name="Copeland A."/>
            <person name="Lucas S."/>
            <person name="Lapidus A."/>
            <person name="Barry K."/>
            <person name="Glavina del Rio T."/>
            <person name="Dalin E."/>
            <person name="Tice H."/>
            <person name="Bruce D."/>
            <person name="Pitluck S."/>
            <person name="Lowry S.R."/>
            <person name="Larimer F."/>
            <person name="Land M.L."/>
            <person name="Hauser L."/>
            <person name="Kyrpides N."/>
            <person name="Ivanova N.N."/>
            <person name="Richardson P."/>
        </authorList>
    </citation>
    <scope>NUCLEOTIDE SEQUENCE [LARGE SCALE GENOMIC DNA]</scope>
    <source>
        <strain evidence="4">MP104C</strain>
    </source>
</reference>
<dbReference type="Proteomes" id="UP000008544">
    <property type="component" value="Chromosome"/>
</dbReference>
<accession>B1I565</accession>
<keyword evidence="2" id="KW-0472">Membrane</keyword>
<proteinExistence type="predicted"/>
<dbReference type="CDD" id="cd14686">
    <property type="entry name" value="bZIP"/>
    <property type="match status" value="1"/>
</dbReference>
<dbReference type="AlphaFoldDB" id="B1I565"/>
<dbReference type="HOGENOM" id="CLU_072020_1_0_9"/>
<keyword evidence="4" id="KW-1185">Reference proteome</keyword>
<dbReference type="EMBL" id="CP000860">
    <property type="protein sequence ID" value="ACA60115.1"/>
    <property type="molecule type" value="Genomic_DNA"/>
</dbReference>
<dbReference type="GO" id="GO:0016020">
    <property type="term" value="C:membrane"/>
    <property type="evidence" value="ECO:0007669"/>
    <property type="project" value="InterPro"/>
</dbReference>
<sequence length="288" mass="31784">MIINLRYHIASLVAVFLALGIGILVGSFILSVDTLEKQQEQIAERLENHLNELREENQAMRAEVLAVEAEMELQKQFLRETLPRLVAGQLEGRRIALVQTAAYPVDTDLRNLLKMAGAEVVSVTTIPGGLELAEHEQQLLALGEWQKVPKDGLQGLVADEMARALVEGPSPVVEYLVNERLVNIDGEYGRPFHAVVLVGGGSDPAADTPHWLDMSMIQRFQSYGLRVCGVETREAPVSYMKEYQTKLDCTVDNVDTVPGQFALVRVLAGLDGHYGVKDTAQRFIPALD</sequence>
<dbReference type="RefSeq" id="WP_012302696.1">
    <property type="nucleotide sequence ID" value="NC_010424.1"/>
</dbReference>
<evidence type="ECO:0000313" key="4">
    <source>
        <dbReference type="Proteomes" id="UP000008544"/>
    </source>
</evidence>
<dbReference type="KEGG" id="dau:Daud_1613"/>
<evidence type="ECO:0000256" key="1">
    <source>
        <dbReference type="SAM" id="Coils"/>
    </source>
</evidence>
<name>B1I565_DESAP</name>
<feature type="transmembrane region" description="Helical" evidence="2">
    <location>
        <begin position="12"/>
        <end position="32"/>
    </location>
</feature>
<dbReference type="eggNOG" id="ENOG502Z9M5">
    <property type="taxonomic scope" value="Bacteria"/>
</dbReference>